<dbReference type="STRING" id="35128.B8LBY4"/>
<dbReference type="SUPFAM" id="SSF103481">
    <property type="entry name" value="Multidrug resistance efflux transporter EmrE"/>
    <property type="match status" value="1"/>
</dbReference>
<evidence type="ECO:0000259" key="7">
    <source>
        <dbReference type="Pfam" id="PF03151"/>
    </source>
</evidence>
<feature type="compositionally biased region" description="Basic and acidic residues" evidence="5">
    <location>
        <begin position="70"/>
        <end position="80"/>
    </location>
</feature>
<keyword evidence="9" id="KW-1185">Reference proteome</keyword>
<evidence type="ECO:0000313" key="9">
    <source>
        <dbReference type="Proteomes" id="UP000001449"/>
    </source>
</evidence>
<feature type="compositionally biased region" description="Basic and acidic residues" evidence="5">
    <location>
        <begin position="90"/>
        <end position="106"/>
    </location>
</feature>
<keyword evidence="3 6" id="KW-1133">Transmembrane helix</keyword>
<dbReference type="InParanoid" id="B8LBY4"/>
<sequence>MATKEQLRHRSATGTAHNGSSNHHHHRSNLAMSSSDDGIERRASQSQQDGIDEEHGGDNYELTSSLLPDKQGKGAADKSKSNKIKVSIKHGNDDHNEGDADETKNNTDDVRSRRLFLQTAFWITCWYGTSLATLFLNKIILSRPGASVHVLGMCQMTTAAVLGGWSAYGGAEWVHKQISCLWGCLPESVRGRLFAAGFEGTVTAATVSGGSSASGGERQRRHLKEKQSTVSGQEQQKEPATPSKSTKATTSGVGFHFVRDMSIVGLLRGLTVVLGLIALEHVPVSFVETIKATAPAFTVVFARLILQERTATPVMLTLIPVVAGLILCSASELRFEFIGFVAAVANNCADCVQNVMSKRMLAHLKPTQLQFYTSVAALMLQTPFVLRDAGMLLRSWASSESEDSVLDLDDADPSFHQISMGKLLLVDAIFYHLQSVSAYCTMGCMSPVSQSVANTLKRALLVWASILYFGNPVTTSGVLGVIMVVSGVFLYNHVRRIHQS</sequence>
<feature type="region of interest" description="Disordered" evidence="5">
    <location>
        <begin position="1"/>
        <end position="106"/>
    </location>
</feature>
<dbReference type="HOGENOM" id="CLU_019048_2_1_1"/>
<dbReference type="Pfam" id="PF03151">
    <property type="entry name" value="TPT"/>
    <property type="match status" value="1"/>
</dbReference>
<dbReference type="GO" id="GO:0015297">
    <property type="term" value="F:antiporter activity"/>
    <property type="evidence" value="ECO:0000318"/>
    <property type="project" value="GO_Central"/>
</dbReference>
<dbReference type="InterPro" id="IPR037185">
    <property type="entry name" value="EmrE-like"/>
</dbReference>
<dbReference type="KEGG" id="tps:THAPSDRAFT_270206"/>
<protein>
    <recommendedName>
        <fullName evidence="7">Sugar phosphate transporter domain-containing protein</fullName>
    </recommendedName>
</protein>
<dbReference type="GO" id="GO:0016020">
    <property type="term" value="C:membrane"/>
    <property type="evidence" value="ECO:0007669"/>
    <property type="project" value="UniProtKB-SubCell"/>
</dbReference>
<accession>B8LBY4</accession>
<reference evidence="8 9" key="2">
    <citation type="journal article" date="2008" name="Nature">
        <title>The Phaeodactylum genome reveals the evolutionary history of diatom genomes.</title>
        <authorList>
            <person name="Bowler C."/>
            <person name="Allen A.E."/>
            <person name="Badger J.H."/>
            <person name="Grimwood J."/>
            <person name="Jabbari K."/>
            <person name="Kuo A."/>
            <person name="Maheswari U."/>
            <person name="Martens C."/>
            <person name="Maumus F."/>
            <person name="Otillar R.P."/>
            <person name="Rayko E."/>
            <person name="Salamov A."/>
            <person name="Vandepoele K."/>
            <person name="Beszteri B."/>
            <person name="Gruber A."/>
            <person name="Heijde M."/>
            <person name="Katinka M."/>
            <person name="Mock T."/>
            <person name="Valentin K."/>
            <person name="Verret F."/>
            <person name="Berges J.A."/>
            <person name="Brownlee C."/>
            <person name="Cadoret J.P."/>
            <person name="Chiovitti A."/>
            <person name="Choi C.J."/>
            <person name="Coesel S."/>
            <person name="De Martino A."/>
            <person name="Detter J.C."/>
            <person name="Durkin C."/>
            <person name="Falciatore A."/>
            <person name="Fournet J."/>
            <person name="Haruta M."/>
            <person name="Huysman M.J."/>
            <person name="Jenkins B.D."/>
            <person name="Jiroutova K."/>
            <person name="Jorgensen R.E."/>
            <person name="Joubert Y."/>
            <person name="Kaplan A."/>
            <person name="Kroger N."/>
            <person name="Kroth P.G."/>
            <person name="La Roche J."/>
            <person name="Lindquist E."/>
            <person name="Lommer M."/>
            <person name="Martin-Jezequel V."/>
            <person name="Lopez P.J."/>
            <person name="Lucas S."/>
            <person name="Mangogna M."/>
            <person name="McGinnis K."/>
            <person name="Medlin L.K."/>
            <person name="Montsant A."/>
            <person name="Oudot-Le Secq M.P."/>
            <person name="Napoli C."/>
            <person name="Obornik M."/>
            <person name="Parker M.S."/>
            <person name="Petit J.L."/>
            <person name="Porcel B.M."/>
            <person name="Poulsen N."/>
            <person name="Robison M."/>
            <person name="Rychlewski L."/>
            <person name="Rynearson T.A."/>
            <person name="Schmutz J."/>
            <person name="Shapiro H."/>
            <person name="Siaut M."/>
            <person name="Stanley M."/>
            <person name="Sussman M.R."/>
            <person name="Taylor A.R."/>
            <person name="Vardi A."/>
            <person name="von Dassow P."/>
            <person name="Vyverman W."/>
            <person name="Willis A."/>
            <person name="Wyrwicz L.S."/>
            <person name="Rokhsar D.S."/>
            <person name="Weissenbach J."/>
            <person name="Armbrust E.V."/>
            <person name="Green B.R."/>
            <person name="Van de Peer Y."/>
            <person name="Grigoriev I.V."/>
        </authorList>
    </citation>
    <scope>NUCLEOTIDE SEQUENCE [LARGE SCALE GENOMIC DNA]</scope>
    <source>
        <strain evidence="8 9">CCMP1335</strain>
    </source>
</reference>
<dbReference type="EMBL" id="DS999415">
    <property type="protein sequence ID" value="EED87266.1"/>
    <property type="molecule type" value="Genomic_DNA"/>
</dbReference>
<keyword evidence="2 6" id="KW-0812">Transmembrane</keyword>
<feature type="region of interest" description="Disordered" evidence="5">
    <location>
        <begin position="208"/>
        <end position="249"/>
    </location>
</feature>
<evidence type="ECO:0000256" key="3">
    <source>
        <dbReference type="ARBA" id="ARBA00022989"/>
    </source>
</evidence>
<dbReference type="PANTHER" id="PTHR11132">
    <property type="entry name" value="SOLUTE CARRIER FAMILY 35"/>
    <property type="match status" value="1"/>
</dbReference>
<feature type="domain" description="Sugar phosphate transporter" evidence="7">
    <location>
        <begin position="256"/>
        <end position="492"/>
    </location>
</feature>
<feature type="transmembrane region" description="Helical" evidence="6">
    <location>
        <begin position="115"/>
        <end position="136"/>
    </location>
</feature>
<dbReference type="AlphaFoldDB" id="B8LBY4"/>
<dbReference type="GO" id="GO:0005794">
    <property type="term" value="C:Golgi apparatus"/>
    <property type="evidence" value="ECO:0000318"/>
    <property type="project" value="GO_Central"/>
</dbReference>
<feature type="compositionally biased region" description="Low complexity" evidence="5">
    <location>
        <begin position="239"/>
        <end position="249"/>
    </location>
</feature>
<comment type="subcellular location">
    <subcellularLocation>
        <location evidence="1">Membrane</location>
        <topology evidence="1">Multi-pass membrane protein</topology>
    </subcellularLocation>
</comment>
<proteinExistence type="predicted"/>
<evidence type="ECO:0000256" key="6">
    <source>
        <dbReference type="SAM" id="Phobius"/>
    </source>
</evidence>
<organism evidence="8 9">
    <name type="scientific">Thalassiosira pseudonana</name>
    <name type="common">Marine diatom</name>
    <name type="synonym">Cyclotella nana</name>
    <dbReference type="NCBI Taxonomy" id="35128"/>
    <lineage>
        <taxon>Eukaryota</taxon>
        <taxon>Sar</taxon>
        <taxon>Stramenopiles</taxon>
        <taxon>Ochrophyta</taxon>
        <taxon>Bacillariophyta</taxon>
        <taxon>Coscinodiscophyceae</taxon>
        <taxon>Thalassiosirophycidae</taxon>
        <taxon>Thalassiosirales</taxon>
        <taxon>Thalassiosiraceae</taxon>
        <taxon>Thalassiosira</taxon>
    </lineage>
</organism>
<dbReference type="InterPro" id="IPR050186">
    <property type="entry name" value="TPT_transporter"/>
</dbReference>
<evidence type="ECO:0000256" key="5">
    <source>
        <dbReference type="SAM" id="MobiDB-lite"/>
    </source>
</evidence>
<dbReference type="Proteomes" id="UP000001449">
    <property type="component" value="Chromosome 11"/>
</dbReference>
<evidence type="ECO:0000256" key="2">
    <source>
        <dbReference type="ARBA" id="ARBA00022692"/>
    </source>
</evidence>
<dbReference type="GeneID" id="7443304"/>
<dbReference type="InterPro" id="IPR004853">
    <property type="entry name" value="Sugar_P_trans_dom"/>
</dbReference>
<dbReference type="eggNOG" id="KOG1441">
    <property type="taxonomic scope" value="Eukaryota"/>
</dbReference>
<evidence type="ECO:0000313" key="8">
    <source>
        <dbReference type="EMBL" id="EED87266.1"/>
    </source>
</evidence>
<gene>
    <name evidence="8" type="primary">Tpt8</name>
    <name evidence="8" type="ORF">THAPSDRAFT_270206</name>
</gene>
<feature type="transmembrane region" description="Helical" evidence="6">
    <location>
        <begin position="466"/>
        <end position="491"/>
    </location>
</feature>
<keyword evidence="4 6" id="KW-0472">Membrane</keyword>
<evidence type="ECO:0000256" key="4">
    <source>
        <dbReference type="ARBA" id="ARBA00023136"/>
    </source>
</evidence>
<dbReference type="GO" id="GO:0055085">
    <property type="term" value="P:transmembrane transport"/>
    <property type="evidence" value="ECO:0000318"/>
    <property type="project" value="GO_Central"/>
</dbReference>
<reference evidence="8 9" key="1">
    <citation type="journal article" date="2004" name="Science">
        <title>The genome of the diatom Thalassiosira pseudonana: ecology, evolution, and metabolism.</title>
        <authorList>
            <person name="Armbrust E.V."/>
            <person name="Berges J.A."/>
            <person name="Bowler C."/>
            <person name="Green B.R."/>
            <person name="Martinez D."/>
            <person name="Putnam N.H."/>
            <person name="Zhou S."/>
            <person name="Allen A.E."/>
            <person name="Apt K.E."/>
            <person name="Bechner M."/>
            <person name="Brzezinski M.A."/>
            <person name="Chaal B.K."/>
            <person name="Chiovitti A."/>
            <person name="Davis A.K."/>
            <person name="Demarest M.S."/>
            <person name="Detter J.C."/>
            <person name="Glavina T."/>
            <person name="Goodstein D."/>
            <person name="Hadi M.Z."/>
            <person name="Hellsten U."/>
            <person name="Hildebrand M."/>
            <person name="Jenkins B.D."/>
            <person name="Jurka J."/>
            <person name="Kapitonov V.V."/>
            <person name="Kroger N."/>
            <person name="Lau W.W."/>
            <person name="Lane T.W."/>
            <person name="Larimer F.W."/>
            <person name="Lippmeier J.C."/>
            <person name="Lucas S."/>
            <person name="Medina M."/>
            <person name="Montsant A."/>
            <person name="Obornik M."/>
            <person name="Parker M.S."/>
            <person name="Palenik B."/>
            <person name="Pazour G.J."/>
            <person name="Richardson P.M."/>
            <person name="Rynearson T.A."/>
            <person name="Saito M.A."/>
            <person name="Schwartz D.C."/>
            <person name="Thamatrakoln K."/>
            <person name="Valentin K."/>
            <person name="Vardi A."/>
            <person name="Wilkerson F.P."/>
            <person name="Rokhsar D.S."/>
        </authorList>
    </citation>
    <scope>NUCLEOTIDE SEQUENCE [LARGE SCALE GENOMIC DNA]</scope>
    <source>
        <strain evidence="8 9">CCMP1335</strain>
    </source>
</reference>
<evidence type="ECO:0000256" key="1">
    <source>
        <dbReference type="ARBA" id="ARBA00004141"/>
    </source>
</evidence>
<dbReference type="RefSeq" id="XP_002296570.1">
    <property type="nucleotide sequence ID" value="XM_002296534.1"/>
</dbReference>
<dbReference type="PaxDb" id="35128-Thaps36669"/>
<name>B8LBY4_THAPS</name>